<dbReference type="AlphaFoldDB" id="A0A6I4MFA2"/>
<evidence type="ECO:0000259" key="4">
    <source>
        <dbReference type="Pfam" id="PF00441"/>
    </source>
</evidence>
<dbReference type="SUPFAM" id="SSF47203">
    <property type="entry name" value="Acyl-CoA dehydrogenase C-terminal domain-like"/>
    <property type="match status" value="1"/>
</dbReference>
<feature type="domain" description="Acyl-CoA dehydrogenase/oxidase C-terminal" evidence="4">
    <location>
        <begin position="182"/>
        <end position="307"/>
    </location>
</feature>
<dbReference type="PANTHER" id="PTHR43884:SF20">
    <property type="entry name" value="ACYL-COA DEHYDROGENASE FADE28"/>
    <property type="match status" value="1"/>
</dbReference>
<dbReference type="PANTHER" id="PTHR43884">
    <property type="entry name" value="ACYL-COA DEHYDROGENASE"/>
    <property type="match status" value="1"/>
</dbReference>
<keyword evidence="2" id="KW-0274">FAD</keyword>
<evidence type="ECO:0000256" key="2">
    <source>
        <dbReference type="ARBA" id="ARBA00022827"/>
    </source>
</evidence>
<reference evidence="5" key="1">
    <citation type="submission" date="2019-12" db="EMBL/GenBank/DDBJ databases">
        <title>Actinomadura physcomitrii sp. nov., a novel actinomycete isolated from moss [Physcomitrium sphaericum (Ludw) Fuernr].</title>
        <authorList>
            <person name="Zhuang X."/>
        </authorList>
    </citation>
    <scope>NUCLEOTIDE SEQUENCE [LARGE SCALE GENOMIC DNA]</scope>
    <source>
        <strain evidence="5">LD22</strain>
    </source>
</reference>
<dbReference type="EMBL" id="WBMS02000018">
    <property type="protein sequence ID" value="MWA03235.1"/>
    <property type="molecule type" value="Genomic_DNA"/>
</dbReference>
<dbReference type="InterPro" id="IPR036250">
    <property type="entry name" value="AcylCo_DH-like_C"/>
</dbReference>
<dbReference type="InterPro" id="IPR009075">
    <property type="entry name" value="AcylCo_DH/oxidase_C"/>
</dbReference>
<dbReference type="GO" id="GO:0003995">
    <property type="term" value="F:acyl-CoA dehydrogenase activity"/>
    <property type="evidence" value="ECO:0007669"/>
    <property type="project" value="TreeGrafter"/>
</dbReference>
<keyword evidence="6" id="KW-1185">Reference proteome</keyword>
<proteinExistence type="predicted"/>
<gene>
    <name evidence="5" type="ORF">F8568_023225</name>
</gene>
<comment type="caution">
    <text evidence="5">The sequence shown here is derived from an EMBL/GenBank/DDBJ whole genome shotgun (WGS) entry which is preliminary data.</text>
</comment>
<name>A0A6I4MFA2_9ACTN</name>
<accession>A0A6I4MFA2</accession>
<evidence type="ECO:0000256" key="3">
    <source>
        <dbReference type="ARBA" id="ARBA00023002"/>
    </source>
</evidence>
<evidence type="ECO:0000256" key="1">
    <source>
        <dbReference type="ARBA" id="ARBA00022630"/>
    </source>
</evidence>
<dbReference type="Pfam" id="PF00441">
    <property type="entry name" value="Acyl-CoA_dh_1"/>
    <property type="match status" value="1"/>
</dbReference>
<keyword evidence="3" id="KW-0560">Oxidoreductase</keyword>
<organism evidence="5 6">
    <name type="scientific">Actinomadura physcomitrii</name>
    <dbReference type="NCBI Taxonomy" id="2650748"/>
    <lineage>
        <taxon>Bacteria</taxon>
        <taxon>Bacillati</taxon>
        <taxon>Actinomycetota</taxon>
        <taxon>Actinomycetes</taxon>
        <taxon>Streptosporangiales</taxon>
        <taxon>Thermomonosporaceae</taxon>
        <taxon>Actinomadura</taxon>
    </lineage>
</organism>
<evidence type="ECO:0000313" key="6">
    <source>
        <dbReference type="Proteomes" id="UP000462055"/>
    </source>
</evidence>
<dbReference type="Proteomes" id="UP000462055">
    <property type="component" value="Unassembled WGS sequence"/>
</dbReference>
<keyword evidence="1" id="KW-0285">Flavoprotein</keyword>
<protein>
    <submittedName>
        <fullName evidence="5">Acyl-CoA dehydrogenase</fullName>
    </submittedName>
</protein>
<sequence length="319" mass="33838">MDAEDLRLLRESLAHAVTDAGSGGLRAAVAGFGWHELLAEHPDAAVSTLATLQGEHLTATSLLDDVVLAAAGIKETARVVYPDLPAAEPTSRLEGGTLLVRGVAAATGDERAVVPAVRDGEPVIVTTDLTGAATADPAAGLDPGAGWALVRTESRVRPDQVLDGPEALARWRAMRAAGQRALAYELIAIGRRMLAGAVEHVGTREQFGRRLGAFQAVKHALADVRLWQECAELAAEASWEDDPVEPARLAKILAGRFVRTAAANCQQVLGGMGFTWEHEFHRYLRRGLLLEPLLGSAARLRADLGSRLRTDGVPKLSAL</sequence>
<evidence type="ECO:0000313" key="5">
    <source>
        <dbReference type="EMBL" id="MWA03235.1"/>
    </source>
</evidence>
<dbReference type="Gene3D" id="1.20.140.10">
    <property type="entry name" value="Butyryl-CoA Dehydrogenase, subunit A, domain 3"/>
    <property type="match status" value="1"/>
</dbReference>